<keyword evidence="2" id="KW-1185">Reference proteome</keyword>
<protein>
    <submittedName>
        <fullName evidence="1">Uncharacterized protein</fullName>
    </submittedName>
</protein>
<sequence>MTKYGKFKAYFYNGFDKPKLVATSVTGLLRDVTITDTYQGDVTKEMRLEVKAYKEGQNSFQEFKEYLQDFNIFIDPTYLELKEASRQWFGNDTPEHHFTEFRQAEAQANKEENKALALANVTEYKDMTDYKQDYETLEEAQADFNEKVENGTIQNITLATYNGATQESTFYELTDENILEAIYTDLHETDSYDMIQEIEESTDLTKWDYIRAYTEIYNVFTLNGLVYIERD</sequence>
<reference evidence="1 2" key="1">
    <citation type="submission" date="2018-08" db="EMBL/GenBank/DDBJ databases">
        <title>EfsSzw_1, Complete genome sequences of 3 novel enterobacteria, Pakpunavirus like phages.</title>
        <authorList>
            <person name="Yuan S."/>
            <person name="Ma Y."/>
            <person name="Liu Q."/>
        </authorList>
    </citation>
    <scope>NUCLEOTIDE SEQUENCE [LARGE SCALE GENOMIC DNA]</scope>
</reference>
<evidence type="ECO:0000313" key="2">
    <source>
        <dbReference type="Proteomes" id="UP000289690"/>
    </source>
</evidence>
<organism evidence="1 2">
    <name type="scientific">Enterococcus phage EfsSzw-1</name>
    <dbReference type="NCBI Taxonomy" id="2419745"/>
    <lineage>
        <taxon>Viruses</taxon>
        <taxon>Duplodnaviria</taxon>
        <taxon>Heunggongvirae</taxon>
        <taxon>Uroviricota</taxon>
        <taxon>Caudoviricetes</taxon>
        <taxon>Herelleviridae</taxon>
        <taxon>Brockvirinae</taxon>
        <taxon>Schiekvirus</taxon>
        <taxon>Schiekvirus Efsszw1</taxon>
    </lineage>
</organism>
<dbReference type="Proteomes" id="UP000289690">
    <property type="component" value="Segment"/>
</dbReference>
<dbReference type="EMBL" id="MH791397">
    <property type="protein sequence ID" value="QAX97480.1"/>
    <property type="molecule type" value="Genomic_DNA"/>
</dbReference>
<accession>A0A411B7C2</accession>
<gene>
    <name evidence="1" type="ORF">EfsSzw1_5</name>
</gene>
<name>A0A411B7C2_9CAUD</name>
<proteinExistence type="predicted"/>
<evidence type="ECO:0000313" key="1">
    <source>
        <dbReference type="EMBL" id="QAX97480.1"/>
    </source>
</evidence>